<proteinExistence type="predicted"/>
<sequence length="70" mass="8403">MVRCPTCGSDKVEAVKSWDYRMNRVDTQYRVTYYRCLNCGQKFNHYVRIKGSKGREEIYVKLPPPRRVKK</sequence>
<gene>
    <name evidence="1" type="ORF">B7O98_01480</name>
</gene>
<dbReference type="EMBL" id="NBVN01000002">
    <property type="protein sequence ID" value="PUA33136.1"/>
    <property type="molecule type" value="Genomic_DNA"/>
</dbReference>
<dbReference type="AlphaFoldDB" id="A0A2R7Y6I6"/>
<evidence type="ECO:0000313" key="2">
    <source>
        <dbReference type="Proteomes" id="UP000244093"/>
    </source>
</evidence>
<comment type="caution">
    <text evidence="1">The sequence shown here is derived from an EMBL/GenBank/DDBJ whole genome shotgun (WGS) entry which is preliminary data.</text>
</comment>
<reference evidence="1 2" key="1">
    <citation type="journal article" date="2018" name="Syst. Appl. Microbiol.">
        <title>A new symbiotic nanoarchaeote (Candidatus Nanoclepta minutus) and its host (Zestosphaera tikiterensis gen. nov., sp. nov.) from a New Zealand hot spring.</title>
        <authorList>
            <person name="St John E."/>
            <person name="Liu Y."/>
            <person name="Podar M."/>
            <person name="Stott M.B."/>
            <person name="Meneghin J."/>
            <person name="Chen Z."/>
            <person name="Lagutin K."/>
            <person name="Mitchell K."/>
            <person name="Reysenbach A.L."/>
        </authorList>
    </citation>
    <scope>NUCLEOTIDE SEQUENCE [LARGE SCALE GENOMIC DNA]</scope>
    <source>
        <strain evidence="1">NZ3</strain>
    </source>
</reference>
<dbReference type="Proteomes" id="UP000244093">
    <property type="component" value="Unassembled WGS sequence"/>
</dbReference>
<name>A0A2R7Y6I6_9CREN</name>
<accession>A0A2R7Y6I6</accession>
<organism evidence="1 2">
    <name type="scientific">Zestosphaera tikiterensis</name>
    <dbReference type="NCBI Taxonomy" id="1973259"/>
    <lineage>
        <taxon>Archaea</taxon>
        <taxon>Thermoproteota</taxon>
        <taxon>Thermoprotei</taxon>
        <taxon>Desulfurococcales</taxon>
        <taxon>Desulfurococcaceae</taxon>
        <taxon>Zestosphaera</taxon>
    </lineage>
</organism>
<protein>
    <submittedName>
        <fullName evidence="1">Uncharacterized protein</fullName>
    </submittedName>
</protein>
<evidence type="ECO:0000313" key="1">
    <source>
        <dbReference type="EMBL" id="PUA33136.1"/>
    </source>
</evidence>